<dbReference type="GO" id="GO:0008284">
    <property type="term" value="P:positive regulation of cell population proliferation"/>
    <property type="evidence" value="ECO:0007669"/>
    <property type="project" value="TreeGrafter"/>
</dbReference>
<evidence type="ECO:0000256" key="6">
    <source>
        <dbReference type="ARBA" id="ARBA00010419"/>
    </source>
</evidence>
<dbReference type="InterPro" id="IPR003452">
    <property type="entry name" value="SCF"/>
</dbReference>
<dbReference type="GO" id="GO:0005576">
    <property type="term" value="C:extracellular region"/>
    <property type="evidence" value="ECO:0007669"/>
    <property type="project" value="UniProtKB-SubCell"/>
</dbReference>
<evidence type="ECO:0000256" key="23">
    <source>
        <dbReference type="ARBA" id="ARBA00033123"/>
    </source>
</evidence>
<evidence type="ECO:0000256" key="5">
    <source>
        <dbReference type="ARBA" id="ARBA00004613"/>
    </source>
</evidence>
<feature type="region of interest" description="Disordered" evidence="24">
    <location>
        <begin position="205"/>
        <end position="229"/>
    </location>
</feature>
<comment type="similarity">
    <text evidence="6">Belongs to the SCF family.</text>
</comment>
<keyword evidence="11 25" id="KW-0812">Transmembrane</keyword>
<dbReference type="PANTHER" id="PTHR11574:SF0">
    <property type="entry name" value="KIT LIGAND"/>
    <property type="match status" value="1"/>
</dbReference>
<dbReference type="GO" id="GO:0030027">
    <property type="term" value="C:lamellipodium"/>
    <property type="evidence" value="ECO:0007669"/>
    <property type="project" value="UniProtKB-SubCell"/>
</dbReference>
<dbReference type="GO" id="GO:0007155">
    <property type="term" value="P:cell adhesion"/>
    <property type="evidence" value="ECO:0007669"/>
    <property type="project" value="UniProtKB-KW"/>
</dbReference>
<evidence type="ECO:0000256" key="7">
    <source>
        <dbReference type="ARBA" id="ARBA00017304"/>
    </source>
</evidence>
<dbReference type="SUPFAM" id="SSF47266">
    <property type="entry name" value="4-helical cytokines"/>
    <property type="match status" value="1"/>
</dbReference>
<keyword evidence="14 25" id="KW-1133">Transmembrane helix</keyword>
<dbReference type="GO" id="GO:0008083">
    <property type="term" value="F:growth factor activity"/>
    <property type="evidence" value="ECO:0007669"/>
    <property type="project" value="UniProtKB-KW"/>
</dbReference>
<evidence type="ECO:0000256" key="1">
    <source>
        <dbReference type="ARBA" id="ARBA00004245"/>
    </source>
</evidence>
<dbReference type="Gene3D" id="1.20.1250.10">
    <property type="match status" value="1"/>
</dbReference>
<evidence type="ECO:0000256" key="25">
    <source>
        <dbReference type="SAM" id="Phobius"/>
    </source>
</evidence>
<evidence type="ECO:0000256" key="4">
    <source>
        <dbReference type="ARBA" id="ARBA00004510"/>
    </source>
</evidence>
<keyword evidence="8" id="KW-1003">Cell membrane</keyword>
<keyword evidence="13" id="KW-0130">Cell adhesion</keyword>
<evidence type="ECO:0000256" key="14">
    <source>
        <dbReference type="ARBA" id="ARBA00022989"/>
    </source>
</evidence>
<evidence type="ECO:0000256" key="24">
    <source>
        <dbReference type="SAM" id="MobiDB-lite"/>
    </source>
</evidence>
<reference evidence="26 27" key="1">
    <citation type="submission" date="2017-12" db="EMBL/GenBank/DDBJ databases">
        <title>Integrating genomic resources of turbot (Scophthalmus maximus) in depth evaluation of genetic and physical mapping variation across individuals.</title>
        <authorList>
            <person name="Martinez P."/>
        </authorList>
    </citation>
    <scope>NUCLEOTIDE SEQUENCE [LARGE SCALE GENOMIC DNA]</scope>
</reference>
<keyword evidence="27" id="KW-1185">Reference proteome</keyword>
<dbReference type="GO" id="GO:0005856">
    <property type="term" value="C:cytoskeleton"/>
    <property type="evidence" value="ECO:0007669"/>
    <property type="project" value="UniProtKB-SubCell"/>
</dbReference>
<name>A0A2U9B2M2_SCOMX</name>
<evidence type="ECO:0000256" key="15">
    <source>
        <dbReference type="ARBA" id="ARBA00023030"/>
    </source>
</evidence>
<dbReference type="Proteomes" id="UP000246464">
    <property type="component" value="Chromosome 2"/>
</dbReference>
<evidence type="ECO:0000256" key="17">
    <source>
        <dbReference type="ARBA" id="ARBA00023157"/>
    </source>
</evidence>
<keyword evidence="16 25" id="KW-0472">Membrane</keyword>
<evidence type="ECO:0000256" key="2">
    <source>
        <dbReference type="ARBA" id="ARBA00004251"/>
    </source>
</evidence>
<evidence type="ECO:0000256" key="22">
    <source>
        <dbReference type="ARBA" id="ARBA00032898"/>
    </source>
</evidence>
<keyword evidence="10" id="KW-0964">Secreted</keyword>
<sequence>MSRGDSFKLSVLCGEAPCCSSILTFSTRPASAARVRAVSPSSVCSSRVSSVDVTTTANTPISKAPCLLLSLFTSLNLCSGNFGTAITDDVSKLSLLKQNIPSDYEIPVSYIPKEVAGTCWVVLNIYPLEQSLRKLANMFGAISSNKENIIVFIAMLKSLRFTLNHEELETAMQVFQCHYREGSLMSGLYFDYIRDVLHAASQETSSFSCRPPPCLNTQQTPGGQEDGRKYSWSKRTPLLLALIPFIACVVLIVWQVKSGRRLPACNTENNQMAPSDMIPSVSVSIPLQTLAHAADTQPAGEATPEHESG</sequence>
<keyword evidence="20" id="KW-0966">Cell projection</keyword>
<evidence type="ECO:0000256" key="21">
    <source>
        <dbReference type="ARBA" id="ARBA00030364"/>
    </source>
</evidence>
<dbReference type="Pfam" id="PF02404">
    <property type="entry name" value="SCF"/>
    <property type="match status" value="1"/>
</dbReference>
<dbReference type="GO" id="GO:0005173">
    <property type="term" value="F:stem cell factor receptor binding"/>
    <property type="evidence" value="ECO:0007669"/>
    <property type="project" value="InterPro"/>
</dbReference>
<organism evidence="26 27">
    <name type="scientific">Scophthalmus maximus</name>
    <name type="common">Turbot</name>
    <name type="synonym">Psetta maxima</name>
    <dbReference type="NCBI Taxonomy" id="52904"/>
    <lineage>
        <taxon>Eukaryota</taxon>
        <taxon>Metazoa</taxon>
        <taxon>Chordata</taxon>
        <taxon>Craniata</taxon>
        <taxon>Vertebrata</taxon>
        <taxon>Euteleostomi</taxon>
        <taxon>Actinopterygii</taxon>
        <taxon>Neopterygii</taxon>
        <taxon>Teleostei</taxon>
        <taxon>Neoteleostei</taxon>
        <taxon>Acanthomorphata</taxon>
        <taxon>Carangaria</taxon>
        <taxon>Pleuronectiformes</taxon>
        <taxon>Pleuronectoidei</taxon>
        <taxon>Scophthalmidae</taxon>
        <taxon>Scophthalmus</taxon>
    </lineage>
</organism>
<evidence type="ECO:0000256" key="18">
    <source>
        <dbReference type="ARBA" id="ARBA00023180"/>
    </source>
</evidence>
<evidence type="ECO:0000256" key="8">
    <source>
        <dbReference type="ARBA" id="ARBA00022475"/>
    </source>
</evidence>
<dbReference type="STRING" id="52904.ENSSMAP00000000264"/>
<dbReference type="GO" id="GO:0005886">
    <property type="term" value="C:plasma membrane"/>
    <property type="evidence" value="ECO:0007669"/>
    <property type="project" value="UniProtKB-SubCell"/>
</dbReference>
<accession>A0A2U9B2M2</accession>
<evidence type="ECO:0000256" key="12">
    <source>
        <dbReference type="ARBA" id="ARBA00022729"/>
    </source>
</evidence>
<keyword evidence="18" id="KW-0325">Glycoprotein</keyword>
<keyword evidence="17" id="KW-1015">Disulfide bond</keyword>
<proteinExistence type="inferred from homology"/>
<keyword evidence="15" id="KW-0339">Growth factor</keyword>
<evidence type="ECO:0000256" key="13">
    <source>
        <dbReference type="ARBA" id="ARBA00022889"/>
    </source>
</evidence>
<dbReference type="FunFam" id="1.20.1250.10:FF:000048">
    <property type="entry name" value="Kit ligand b"/>
    <property type="match status" value="1"/>
</dbReference>
<keyword evidence="9" id="KW-0963">Cytoplasm</keyword>
<evidence type="ECO:0000256" key="11">
    <source>
        <dbReference type="ARBA" id="ARBA00022692"/>
    </source>
</evidence>
<evidence type="ECO:0000313" key="26">
    <source>
        <dbReference type="EMBL" id="AWO98028.1"/>
    </source>
</evidence>
<dbReference type="EMBL" id="CP026244">
    <property type="protein sequence ID" value="AWO98028.1"/>
    <property type="molecule type" value="Genomic_DNA"/>
</dbReference>
<evidence type="ECO:0000256" key="3">
    <source>
        <dbReference type="ARBA" id="ARBA00004486"/>
    </source>
</evidence>
<evidence type="ECO:0000256" key="16">
    <source>
        <dbReference type="ARBA" id="ARBA00023136"/>
    </source>
</evidence>
<gene>
    <name evidence="26" type="ORF">SMAX5B_007815</name>
</gene>
<dbReference type="GO" id="GO:0005125">
    <property type="term" value="F:cytokine activity"/>
    <property type="evidence" value="ECO:0007669"/>
    <property type="project" value="TreeGrafter"/>
</dbReference>
<evidence type="ECO:0000256" key="9">
    <source>
        <dbReference type="ARBA" id="ARBA00022490"/>
    </source>
</evidence>
<dbReference type="GO" id="GO:0030175">
    <property type="term" value="C:filopodium"/>
    <property type="evidence" value="ECO:0007669"/>
    <property type="project" value="UniProtKB-SubCell"/>
</dbReference>
<dbReference type="PANTHER" id="PTHR11574">
    <property type="entry name" value="KIT LIGAND"/>
    <property type="match status" value="1"/>
</dbReference>
<keyword evidence="12" id="KW-0732">Signal</keyword>
<comment type="subcellular location">
    <subcellularLocation>
        <location evidence="2">Cell membrane</location>
        <topology evidence="2">Single-pass type I membrane protein</topology>
    </subcellularLocation>
    <subcellularLocation>
        <location evidence="3">Cell projection</location>
        <location evidence="3">Filopodium</location>
    </subcellularLocation>
    <subcellularLocation>
        <location evidence="4">Cell projection</location>
        <location evidence="4">Lamellipodium</location>
    </subcellularLocation>
    <subcellularLocation>
        <location evidence="1">Cytoplasm</location>
        <location evidence="1">Cytoskeleton</location>
    </subcellularLocation>
    <subcellularLocation>
        <location evidence="5">Secreted</location>
    </subcellularLocation>
</comment>
<protein>
    <recommendedName>
        <fullName evidence="7">Kit ligand</fullName>
    </recommendedName>
    <alternativeName>
        <fullName evidence="21">Mast cell growth factor</fullName>
    </alternativeName>
    <alternativeName>
        <fullName evidence="23">Stem cell factor</fullName>
    </alternativeName>
    <alternativeName>
        <fullName evidence="22">c-Kit ligand</fullName>
    </alternativeName>
</protein>
<keyword evidence="19" id="KW-0206">Cytoskeleton</keyword>
<evidence type="ECO:0000256" key="19">
    <source>
        <dbReference type="ARBA" id="ARBA00023212"/>
    </source>
</evidence>
<feature type="transmembrane region" description="Helical" evidence="25">
    <location>
        <begin position="238"/>
        <end position="256"/>
    </location>
</feature>
<dbReference type="AlphaFoldDB" id="A0A2U9B2M2"/>
<dbReference type="InterPro" id="IPR009079">
    <property type="entry name" value="4_helix_cytokine-like_core"/>
</dbReference>
<evidence type="ECO:0000256" key="20">
    <source>
        <dbReference type="ARBA" id="ARBA00023273"/>
    </source>
</evidence>
<evidence type="ECO:0000313" key="27">
    <source>
        <dbReference type="Proteomes" id="UP000246464"/>
    </source>
</evidence>
<evidence type="ECO:0000256" key="10">
    <source>
        <dbReference type="ARBA" id="ARBA00022525"/>
    </source>
</evidence>